<dbReference type="EMBL" id="OX465077">
    <property type="protein sequence ID" value="CAI9267829.1"/>
    <property type="molecule type" value="Genomic_DNA"/>
</dbReference>
<evidence type="ECO:0000313" key="2">
    <source>
        <dbReference type="Proteomes" id="UP001177003"/>
    </source>
</evidence>
<dbReference type="Proteomes" id="UP001177003">
    <property type="component" value="Chromosome 1"/>
</dbReference>
<dbReference type="AlphaFoldDB" id="A0AA35UZZ5"/>
<reference evidence="1" key="1">
    <citation type="submission" date="2023-04" db="EMBL/GenBank/DDBJ databases">
        <authorList>
            <person name="Vijverberg K."/>
            <person name="Xiong W."/>
            <person name="Schranz E."/>
        </authorList>
    </citation>
    <scope>NUCLEOTIDE SEQUENCE</scope>
</reference>
<keyword evidence="2" id="KW-1185">Reference proteome</keyword>
<name>A0AA35UZZ5_LACSI</name>
<gene>
    <name evidence="1" type="ORF">LSALG_LOCUS8286</name>
</gene>
<organism evidence="1 2">
    <name type="scientific">Lactuca saligna</name>
    <name type="common">Willowleaf lettuce</name>
    <dbReference type="NCBI Taxonomy" id="75948"/>
    <lineage>
        <taxon>Eukaryota</taxon>
        <taxon>Viridiplantae</taxon>
        <taxon>Streptophyta</taxon>
        <taxon>Embryophyta</taxon>
        <taxon>Tracheophyta</taxon>
        <taxon>Spermatophyta</taxon>
        <taxon>Magnoliopsida</taxon>
        <taxon>eudicotyledons</taxon>
        <taxon>Gunneridae</taxon>
        <taxon>Pentapetalae</taxon>
        <taxon>asterids</taxon>
        <taxon>campanulids</taxon>
        <taxon>Asterales</taxon>
        <taxon>Asteraceae</taxon>
        <taxon>Cichorioideae</taxon>
        <taxon>Cichorieae</taxon>
        <taxon>Lactucinae</taxon>
        <taxon>Lactuca</taxon>
    </lineage>
</organism>
<accession>A0AA35UZZ5</accession>
<protein>
    <submittedName>
        <fullName evidence="1">Uncharacterized protein</fullName>
    </submittedName>
</protein>
<proteinExistence type="predicted"/>
<evidence type="ECO:0000313" key="1">
    <source>
        <dbReference type="EMBL" id="CAI9267829.1"/>
    </source>
</evidence>
<sequence length="203" mass="23743">MKNKGGFREEDELEEIFNETFERSENVDGNYWMLSQVGQQFGNSRKSNRVNEDDDVDNQPEFDCRKQKQIVKEKKKKKKVVASDIVDAKNHILEPPIVKPSRPSRVLKHSQYLSSPYVSVQNVHRYSTGGGCNALSLYMENKPAVFMKHQLYNEKMEAKLWDLLFCATDLGFLDESVRLLNERRPNDDRWTIMSSLFRCIEML</sequence>